<keyword evidence="1" id="KW-0433">Leucine-rich repeat</keyword>
<dbReference type="AlphaFoldDB" id="A0A1D2VBU4"/>
<evidence type="ECO:0000256" key="2">
    <source>
        <dbReference type="ARBA" id="ARBA00022737"/>
    </source>
</evidence>
<sequence>MVFSTLFDVIPYQILLAIFKLLSNDKLLLLSLVESHHGFISTLVDSLLFKNVIILPGYLPNKITINNYIPYENLNSNSKLNNNYIINQNNQNKNIINQSLFKIRFNDLFKNSYLNEKILNFAKFVNFLFKNDDFIDYKMTDFFNFYNKNFQDNNCLLKFNNLKAIKINYLENRLLYFNIDEYINFFFHYLKKLYPNDSFIFSKQIIYGSFKFDNLNLNPNEIKNLNTLTISSHSKFFNNYYSYSDRCNFNEFHELNDYNHYYNNNNYRNVFQNINQLTNLNYLNISNNYKIDKIENLNNLVNLRVLILKFNNILRIENIENLHNLKILNLKGNRIINIGNLQNLKNLQILNLSLNRIPELNQNLLNLTNLKIFNISNNLIYKIENINNFQKLIELDLSDNKINFVQNLDNLKCLQKLNLKGNYISQLDMSDFKDFKNLKEINLKFNRLNRLYHSNKSRSFEKSNQLKKISILY</sequence>
<proteinExistence type="predicted"/>
<dbReference type="InterPro" id="IPR055414">
    <property type="entry name" value="LRR_R13L4/SHOC2-like"/>
</dbReference>
<evidence type="ECO:0000256" key="1">
    <source>
        <dbReference type="ARBA" id="ARBA00022614"/>
    </source>
</evidence>
<dbReference type="Gene3D" id="3.80.10.10">
    <property type="entry name" value="Ribonuclease Inhibitor"/>
    <property type="match status" value="2"/>
</dbReference>
<accession>A0A1D2VBU4</accession>
<evidence type="ECO:0000259" key="3">
    <source>
        <dbReference type="Pfam" id="PF23598"/>
    </source>
</evidence>
<dbReference type="EMBL" id="KV454488">
    <property type="protein sequence ID" value="ODV58953.1"/>
    <property type="molecule type" value="Genomic_DNA"/>
</dbReference>
<protein>
    <submittedName>
        <fullName evidence="4">L domain-like protein</fullName>
    </submittedName>
</protein>
<dbReference type="GeneID" id="30965653"/>
<dbReference type="RefSeq" id="XP_020045260.1">
    <property type="nucleotide sequence ID" value="XM_020192017.1"/>
</dbReference>
<dbReference type="PANTHER" id="PTHR46652:SF3">
    <property type="entry name" value="LEUCINE-RICH REPEAT-CONTAINING PROTEIN 9"/>
    <property type="match status" value="1"/>
</dbReference>
<dbReference type="PANTHER" id="PTHR46652">
    <property type="entry name" value="LEUCINE-RICH REPEAT AND IQ DOMAIN-CONTAINING PROTEIN 1-RELATED"/>
    <property type="match status" value="1"/>
</dbReference>
<organism evidence="4 5">
    <name type="scientific">Ascoidea rubescens DSM 1968</name>
    <dbReference type="NCBI Taxonomy" id="1344418"/>
    <lineage>
        <taxon>Eukaryota</taxon>
        <taxon>Fungi</taxon>
        <taxon>Dikarya</taxon>
        <taxon>Ascomycota</taxon>
        <taxon>Saccharomycotina</taxon>
        <taxon>Saccharomycetes</taxon>
        <taxon>Ascoideaceae</taxon>
        <taxon>Ascoidea</taxon>
    </lineage>
</organism>
<feature type="domain" description="Disease resistance R13L4/SHOC-2-like LRR" evidence="3">
    <location>
        <begin position="290"/>
        <end position="441"/>
    </location>
</feature>
<keyword evidence="2" id="KW-0677">Repeat</keyword>
<dbReference type="InterPro" id="IPR032675">
    <property type="entry name" value="LRR_dom_sf"/>
</dbReference>
<dbReference type="InterPro" id="IPR001611">
    <property type="entry name" value="Leu-rich_rpt"/>
</dbReference>
<keyword evidence="5" id="KW-1185">Reference proteome</keyword>
<reference evidence="5" key="1">
    <citation type="submission" date="2016-05" db="EMBL/GenBank/DDBJ databases">
        <title>Comparative genomics of biotechnologically important yeasts.</title>
        <authorList>
            <consortium name="DOE Joint Genome Institute"/>
            <person name="Riley R."/>
            <person name="Haridas S."/>
            <person name="Wolfe K.H."/>
            <person name="Lopes M.R."/>
            <person name="Hittinger C.T."/>
            <person name="Goker M."/>
            <person name="Salamov A."/>
            <person name="Wisecaver J."/>
            <person name="Long T.M."/>
            <person name="Aerts A.L."/>
            <person name="Barry K."/>
            <person name="Choi C."/>
            <person name="Clum A."/>
            <person name="Coughlan A.Y."/>
            <person name="Deshpande S."/>
            <person name="Douglass A.P."/>
            <person name="Hanson S.J."/>
            <person name="Klenk H.-P."/>
            <person name="Labutti K."/>
            <person name="Lapidus A."/>
            <person name="Lindquist E."/>
            <person name="Lipzen A."/>
            <person name="Meier-Kolthoff J.P."/>
            <person name="Ohm R.A."/>
            <person name="Otillar R.P."/>
            <person name="Pangilinan J."/>
            <person name="Peng Y."/>
            <person name="Rokas A."/>
            <person name="Rosa C.A."/>
            <person name="Scheuner C."/>
            <person name="Sibirny A.A."/>
            <person name="Slot J.C."/>
            <person name="Stielow J.B."/>
            <person name="Sun H."/>
            <person name="Kurtzman C.P."/>
            <person name="Blackwell M."/>
            <person name="Grigoriev I.V."/>
            <person name="Jeffries T.W."/>
        </authorList>
    </citation>
    <scope>NUCLEOTIDE SEQUENCE [LARGE SCALE GENOMIC DNA]</scope>
    <source>
        <strain evidence="5">DSM 1968</strain>
    </source>
</reference>
<evidence type="ECO:0000313" key="4">
    <source>
        <dbReference type="EMBL" id="ODV58953.1"/>
    </source>
</evidence>
<dbReference type="OrthoDB" id="7451790at2759"/>
<dbReference type="InParanoid" id="A0A1D2VBU4"/>
<evidence type="ECO:0000313" key="5">
    <source>
        <dbReference type="Proteomes" id="UP000095038"/>
    </source>
</evidence>
<name>A0A1D2VBU4_9ASCO</name>
<dbReference type="SMART" id="SM00365">
    <property type="entry name" value="LRR_SD22"/>
    <property type="match status" value="5"/>
</dbReference>
<dbReference type="PROSITE" id="PS51450">
    <property type="entry name" value="LRR"/>
    <property type="match status" value="6"/>
</dbReference>
<dbReference type="STRING" id="1344418.A0A1D2VBU4"/>
<dbReference type="InterPro" id="IPR050836">
    <property type="entry name" value="SDS22/Internalin_LRR"/>
</dbReference>
<dbReference type="Pfam" id="PF23598">
    <property type="entry name" value="LRR_14"/>
    <property type="match status" value="1"/>
</dbReference>
<dbReference type="SUPFAM" id="SSF52058">
    <property type="entry name" value="L domain-like"/>
    <property type="match status" value="1"/>
</dbReference>
<gene>
    <name evidence="4" type="ORF">ASCRUDRAFT_72046</name>
</gene>
<dbReference type="Proteomes" id="UP000095038">
    <property type="component" value="Unassembled WGS sequence"/>
</dbReference>